<keyword evidence="4" id="KW-1185">Reference proteome</keyword>
<accession>A0ABY7DX22</accession>
<keyword evidence="1" id="KW-0812">Transmembrane</keyword>
<feature type="transmembrane region" description="Helical" evidence="1">
    <location>
        <begin position="99"/>
        <end position="116"/>
    </location>
</feature>
<organism evidence="3 4">
    <name type="scientific">Mya arenaria</name>
    <name type="common">Soft-shell clam</name>
    <dbReference type="NCBI Taxonomy" id="6604"/>
    <lineage>
        <taxon>Eukaryota</taxon>
        <taxon>Metazoa</taxon>
        <taxon>Spiralia</taxon>
        <taxon>Lophotrochozoa</taxon>
        <taxon>Mollusca</taxon>
        <taxon>Bivalvia</taxon>
        <taxon>Autobranchia</taxon>
        <taxon>Heteroconchia</taxon>
        <taxon>Euheterodonta</taxon>
        <taxon>Imparidentia</taxon>
        <taxon>Neoheterodontei</taxon>
        <taxon>Myida</taxon>
        <taxon>Myoidea</taxon>
        <taxon>Myidae</taxon>
        <taxon>Mya</taxon>
    </lineage>
</organism>
<proteinExistence type="predicted"/>
<evidence type="ECO:0000259" key="2">
    <source>
        <dbReference type="Pfam" id="PF01683"/>
    </source>
</evidence>
<protein>
    <recommendedName>
        <fullName evidence="2">EB domain-containing protein</fullName>
    </recommendedName>
</protein>
<evidence type="ECO:0000313" key="4">
    <source>
        <dbReference type="Proteomes" id="UP001164746"/>
    </source>
</evidence>
<sequence length="117" mass="12538">MNQEWGQRVQLAVASVGTYQVAIVTQQQPPQFVPAVRRIPRLQRHVLVLVTCTADSVCVTLDANSMCYNGKCQCKAGYSVNPSGTNLCVTTFGSGAKSIVGSITVLIGSLLLAMLYM</sequence>
<gene>
    <name evidence="3" type="ORF">MAR_007751</name>
</gene>
<dbReference type="Proteomes" id="UP001164746">
    <property type="component" value="Chromosome 4"/>
</dbReference>
<dbReference type="Pfam" id="PF01683">
    <property type="entry name" value="EB"/>
    <property type="match status" value="1"/>
</dbReference>
<dbReference type="EMBL" id="CP111015">
    <property type="protein sequence ID" value="WAR01193.1"/>
    <property type="molecule type" value="Genomic_DNA"/>
</dbReference>
<evidence type="ECO:0000256" key="1">
    <source>
        <dbReference type="SAM" id="Phobius"/>
    </source>
</evidence>
<reference evidence="3" key="1">
    <citation type="submission" date="2022-11" db="EMBL/GenBank/DDBJ databases">
        <title>Centuries of genome instability and evolution in soft-shell clam transmissible cancer (bioRxiv).</title>
        <authorList>
            <person name="Hart S.F.M."/>
            <person name="Yonemitsu M.A."/>
            <person name="Giersch R.M."/>
            <person name="Beal B.F."/>
            <person name="Arriagada G."/>
            <person name="Davis B.W."/>
            <person name="Ostrander E.A."/>
            <person name="Goff S.P."/>
            <person name="Metzger M.J."/>
        </authorList>
    </citation>
    <scope>NUCLEOTIDE SEQUENCE</scope>
    <source>
        <strain evidence="3">MELC-2E11</strain>
        <tissue evidence="3">Siphon/mantle</tissue>
    </source>
</reference>
<evidence type="ECO:0000313" key="3">
    <source>
        <dbReference type="EMBL" id="WAR01193.1"/>
    </source>
</evidence>
<keyword evidence="1" id="KW-0472">Membrane</keyword>
<keyword evidence="1" id="KW-1133">Transmembrane helix</keyword>
<dbReference type="InterPro" id="IPR006149">
    <property type="entry name" value="EB_dom"/>
</dbReference>
<name>A0ABY7DX22_MYAAR</name>
<feature type="domain" description="EB" evidence="2">
    <location>
        <begin position="50"/>
        <end position="79"/>
    </location>
</feature>